<dbReference type="AlphaFoldDB" id="A0A7H9HMY0"/>
<proteinExistence type="predicted"/>
<dbReference type="OrthoDB" id="4082764at2759"/>
<evidence type="ECO:0000313" key="2">
    <source>
        <dbReference type="EMBL" id="QLQ78551.1"/>
    </source>
</evidence>
<gene>
    <name evidence="2" type="ORF">HG537_0A07980</name>
</gene>
<accession>A0A7H9HMY0</accession>
<feature type="transmembrane region" description="Helical" evidence="1">
    <location>
        <begin position="68"/>
        <end position="87"/>
    </location>
</feature>
<keyword evidence="1" id="KW-0812">Transmembrane</keyword>
<keyword evidence="3" id="KW-1185">Reference proteome</keyword>
<dbReference type="EMBL" id="CP059267">
    <property type="protein sequence ID" value="QLQ78551.1"/>
    <property type="molecule type" value="Genomic_DNA"/>
</dbReference>
<protein>
    <recommendedName>
        <fullName evidence="4">Inorganic phosphate transporter PHO86</fullName>
    </recommendedName>
</protein>
<dbReference type="Pfam" id="PF11124">
    <property type="entry name" value="Pho86"/>
    <property type="match status" value="1"/>
</dbReference>
<dbReference type="Proteomes" id="UP000510647">
    <property type="component" value="Chromosome 1"/>
</dbReference>
<feature type="transmembrane region" description="Helical" evidence="1">
    <location>
        <begin position="107"/>
        <end position="130"/>
    </location>
</feature>
<reference evidence="2 3" key="1">
    <citation type="submission" date="2020-06" db="EMBL/GenBank/DDBJ databases">
        <title>The yeast mating-type switching endonuclease HO is a domesticated member of an unorthodox homing genetic element family.</title>
        <authorList>
            <person name="Coughlan A.Y."/>
            <person name="Lombardi L."/>
            <person name="Braun-Galleani S."/>
            <person name="Martos A.R."/>
            <person name="Galeote V."/>
            <person name="Bigey F."/>
            <person name="Dequin S."/>
            <person name="Byrne K.P."/>
            <person name="Wolfe K.H."/>
        </authorList>
    </citation>
    <scope>NUCLEOTIDE SEQUENCE [LARGE SCALE GENOMIC DNA]</scope>
    <source>
        <strain evidence="2 3">CBS2947</strain>
    </source>
</reference>
<organism evidence="2 3">
    <name type="scientific">Torulaspora globosa</name>
    <dbReference type="NCBI Taxonomy" id="48254"/>
    <lineage>
        <taxon>Eukaryota</taxon>
        <taxon>Fungi</taxon>
        <taxon>Dikarya</taxon>
        <taxon>Ascomycota</taxon>
        <taxon>Saccharomycotina</taxon>
        <taxon>Saccharomycetes</taxon>
        <taxon>Saccharomycetales</taxon>
        <taxon>Saccharomycetaceae</taxon>
        <taxon>Torulaspora</taxon>
    </lineage>
</organism>
<keyword evidence="1" id="KW-0472">Membrane</keyword>
<keyword evidence="1" id="KW-1133">Transmembrane helix</keyword>
<evidence type="ECO:0000256" key="1">
    <source>
        <dbReference type="SAM" id="Phobius"/>
    </source>
</evidence>
<sequence length="306" mass="33745">MSGKDGIARMKPVEQVDASLDQPINVEAPPTIYGTTIMPGLATASLNLSADFIKQQQSLANKSMIHHYLTKAVLVIVASIYLSRTIILPRNLSSGSMGSFAYQFMLFNRYPLGTLVAVLALTFLCLLTAYSRVTETFFKSKISEATADSGKSCFGMNLREYVLKPEKGSRDSQADNTYVIVYRETPIAVISLSENKSLSSEDSLVMSISALGCRKVYLTSGILEDLLDWAMIRTKAIAKDGKYGESMKILVNVYSFDDHMKKTLKAKGFSLIASSKIKESRVLGGIFGFEKDLWGVQFHIEAPKKK</sequence>
<name>A0A7H9HMY0_9SACH</name>
<evidence type="ECO:0000313" key="3">
    <source>
        <dbReference type="Proteomes" id="UP000510647"/>
    </source>
</evidence>
<evidence type="ECO:0008006" key="4">
    <source>
        <dbReference type="Google" id="ProtNLM"/>
    </source>
</evidence>
<dbReference type="InterPro" id="IPR024297">
    <property type="entry name" value="Pho86"/>
</dbReference>